<feature type="compositionally biased region" description="Low complexity" evidence="1">
    <location>
        <begin position="96"/>
        <end position="105"/>
    </location>
</feature>
<feature type="compositionally biased region" description="Basic and acidic residues" evidence="1">
    <location>
        <begin position="163"/>
        <end position="179"/>
    </location>
</feature>
<reference evidence="3" key="1">
    <citation type="submission" date="2021-01" db="EMBL/GenBank/DDBJ databases">
        <authorList>
            <person name="Corre E."/>
            <person name="Pelletier E."/>
            <person name="Niang G."/>
            <person name="Scheremetjew M."/>
            <person name="Finn R."/>
            <person name="Kale V."/>
            <person name="Holt S."/>
            <person name="Cochrane G."/>
            <person name="Meng A."/>
            <person name="Brown T."/>
            <person name="Cohen L."/>
        </authorList>
    </citation>
    <scope>NUCLEOTIDE SEQUENCE</scope>
    <source>
        <strain evidence="3">MM31A-1</strain>
    </source>
</reference>
<dbReference type="SUPFAM" id="SSF51735">
    <property type="entry name" value="NAD(P)-binding Rossmann-fold domains"/>
    <property type="match status" value="1"/>
</dbReference>
<dbReference type="Pfam" id="PF13460">
    <property type="entry name" value="NAD_binding_10"/>
    <property type="match status" value="2"/>
</dbReference>
<feature type="domain" description="NAD(P)-binding" evidence="2">
    <location>
        <begin position="833"/>
        <end position="902"/>
    </location>
</feature>
<feature type="region of interest" description="Disordered" evidence="1">
    <location>
        <begin position="792"/>
        <end position="814"/>
    </location>
</feature>
<organism evidence="3">
    <name type="scientific">Chaetoceros debilis</name>
    <dbReference type="NCBI Taxonomy" id="122233"/>
    <lineage>
        <taxon>Eukaryota</taxon>
        <taxon>Sar</taxon>
        <taxon>Stramenopiles</taxon>
        <taxon>Ochrophyta</taxon>
        <taxon>Bacillariophyta</taxon>
        <taxon>Coscinodiscophyceae</taxon>
        <taxon>Chaetocerotophycidae</taxon>
        <taxon>Chaetocerotales</taxon>
        <taxon>Chaetocerotaceae</taxon>
        <taxon>Chaetoceros</taxon>
    </lineage>
</organism>
<dbReference type="InterPro" id="IPR036291">
    <property type="entry name" value="NAD(P)-bd_dom_sf"/>
</dbReference>
<feature type="compositionally biased region" description="Basic and acidic residues" evidence="1">
    <location>
        <begin position="73"/>
        <end position="95"/>
    </location>
</feature>
<feature type="domain" description="NAD(P)-binding" evidence="2">
    <location>
        <begin position="299"/>
        <end position="374"/>
    </location>
</feature>
<feature type="compositionally biased region" description="Basic and acidic residues" evidence="1">
    <location>
        <begin position="526"/>
        <end position="536"/>
    </location>
</feature>
<dbReference type="EMBL" id="HBIO01022227">
    <property type="protein sequence ID" value="CAE0472249.1"/>
    <property type="molecule type" value="Transcribed_RNA"/>
</dbReference>
<name>A0A7S3VCL8_9STRA</name>
<feature type="compositionally biased region" description="Basic residues" evidence="1">
    <location>
        <begin position="129"/>
        <end position="147"/>
    </location>
</feature>
<dbReference type="PANTHER" id="PTHR15020:SF50">
    <property type="entry name" value="UPF0659 PROTEIN YMR090W"/>
    <property type="match status" value="1"/>
</dbReference>
<dbReference type="InterPro" id="IPR016040">
    <property type="entry name" value="NAD(P)-bd_dom"/>
</dbReference>
<evidence type="ECO:0000313" key="3">
    <source>
        <dbReference type="EMBL" id="CAE0472249.1"/>
    </source>
</evidence>
<accession>A0A7S3VCL8</accession>
<feature type="compositionally biased region" description="Low complexity" evidence="1">
    <location>
        <begin position="793"/>
        <end position="808"/>
    </location>
</feature>
<proteinExistence type="predicted"/>
<feature type="region of interest" description="Disordered" evidence="1">
    <location>
        <begin position="480"/>
        <end position="536"/>
    </location>
</feature>
<feature type="compositionally biased region" description="Low complexity" evidence="1">
    <location>
        <begin position="115"/>
        <end position="128"/>
    </location>
</feature>
<dbReference type="PANTHER" id="PTHR15020">
    <property type="entry name" value="FLAVIN REDUCTASE-RELATED"/>
    <property type="match status" value="1"/>
</dbReference>
<evidence type="ECO:0000259" key="2">
    <source>
        <dbReference type="Pfam" id="PF13460"/>
    </source>
</evidence>
<evidence type="ECO:0000256" key="1">
    <source>
        <dbReference type="SAM" id="MobiDB-lite"/>
    </source>
</evidence>
<feature type="region of interest" description="Disordered" evidence="1">
    <location>
        <begin position="73"/>
        <end position="179"/>
    </location>
</feature>
<dbReference type="AlphaFoldDB" id="A0A7S3VCL8"/>
<protein>
    <recommendedName>
        <fullName evidence="2">NAD(P)-binding domain-containing protein</fullName>
    </recommendedName>
</protein>
<sequence>MIERLRIRWSILLLVLQALILIVALPGSSILSVNGFAPVAVVSSPRKVDSCGWGEGSASRKITSARDCIHPHSRHNEALYAKKDNSDEKGSESKNMKNNINNSDNKSSKKKGGKKQPQPNRGQQQQGKSKQKQKQKQQKPKNVKSKAKAKDILPIEDNVQSPPKDDGNKSNSKSKKDGKNILSLLSNAVNPYKAGQTLRQTLTNVISNTVPTRPPLSPEERSIYYLDDRFMEESSSNSGGGGGGTGGDNSNAIVSQGALAFAQRTGTNSGTAGSTDVLSLLNESENNNDGYIPEVLVIGATGAIGRLVVRQLVRSPKFRVRVLVRDLYSQTLNMLGTGVTYCQGDLGSVESLEYAVTDVDKIVFCAGPPRRDEDDFKSKFEEFVKENLSQSDGSEGDDDGEEEVNQEVEYFQLMTDTLEVRAKLAQQVDDVGMQNLVRAWCDVRHADYGTSQAAKRSLFKFQDREEDFYLFDINVDDDDDDDYDDYDSNYQEVESNTKKDTTVTAKKVNMGNRGNDNDGYDDDYGDDKYEDTYGDDKYKDYDEAYESSSSNSSPTSPKTITPASVSVQSQVAWIKNQFDHGVFVGKVPSALNGSVGSEASIISSRLRSRDDPEQGTDLRSNGFAGFVCRVCADGKTYQAFIRTSDYETYGIEYVCSFETATKPSKGGNKSMNKFMTLRLPFADFKPVIRKQVKSPSSSAGSVSMDEKRFRFIGKDVKQIGFRIDSAENLITFQDRYNAKKRFQPKWVKFYLALCYIKVYRSQPEPEFIYLSDSRIPSTLKNGMVRHDIRRIQSVDSQQKEGSSSSSSEGVGGAGDSIFDEAEAKRVLENPKDRSGEELYYKYRGEEILKNSGLQYSICRVPTLNELPSGEFSTIQLKKDNDKLTAVSRAEVAAVCVSALLDPNARNSCFYLTKGKSGGARLDSREDAFSDQFSKLNPQ</sequence>
<gene>
    <name evidence="3" type="ORF">CDEB00056_LOCUS17102</name>
</gene>
<dbReference type="Gene3D" id="3.40.50.720">
    <property type="entry name" value="NAD(P)-binding Rossmann-like Domain"/>
    <property type="match status" value="2"/>
</dbReference>